<accession>A0A1X2IKB2</accession>
<sequence>MIIRRLEKWWETLLQQVCKLVYSITFWTMVIYAPMDWSSRTYQYLEVPGIPIFGLGLDTLLYSFASVLLGGYRCF</sequence>
<evidence type="ECO:0000313" key="2">
    <source>
        <dbReference type="EMBL" id="ORZ17237.1"/>
    </source>
</evidence>
<keyword evidence="1" id="KW-1133">Transmembrane helix</keyword>
<organism evidence="2 3">
    <name type="scientific">Absidia repens</name>
    <dbReference type="NCBI Taxonomy" id="90262"/>
    <lineage>
        <taxon>Eukaryota</taxon>
        <taxon>Fungi</taxon>
        <taxon>Fungi incertae sedis</taxon>
        <taxon>Mucoromycota</taxon>
        <taxon>Mucoromycotina</taxon>
        <taxon>Mucoromycetes</taxon>
        <taxon>Mucorales</taxon>
        <taxon>Cunninghamellaceae</taxon>
        <taxon>Absidia</taxon>
    </lineage>
</organism>
<name>A0A1X2IKB2_9FUNG</name>
<comment type="caution">
    <text evidence="2">The sequence shown here is derived from an EMBL/GenBank/DDBJ whole genome shotgun (WGS) entry which is preliminary data.</text>
</comment>
<dbReference type="EMBL" id="MCGE01000010">
    <property type="protein sequence ID" value="ORZ17237.1"/>
    <property type="molecule type" value="Genomic_DNA"/>
</dbReference>
<keyword evidence="3" id="KW-1185">Reference proteome</keyword>
<reference evidence="2 3" key="1">
    <citation type="submission" date="2016-07" db="EMBL/GenBank/DDBJ databases">
        <title>Pervasive Adenine N6-methylation of Active Genes in Fungi.</title>
        <authorList>
            <consortium name="DOE Joint Genome Institute"/>
            <person name="Mondo S.J."/>
            <person name="Dannebaum R.O."/>
            <person name="Kuo R.C."/>
            <person name="Labutti K."/>
            <person name="Haridas S."/>
            <person name="Kuo A."/>
            <person name="Salamov A."/>
            <person name="Ahrendt S.R."/>
            <person name="Lipzen A."/>
            <person name="Sullivan W."/>
            <person name="Andreopoulos W.B."/>
            <person name="Clum A."/>
            <person name="Lindquist E."/>
            <person name="Daum C."/>
            <person name="Ramamoorthy G.K."/>
            <person name="Gryganskyi A."/>
            <person name="Culley D."/>
            <person name="Magnuson J.K."/>
            <person name="James T.Y."/>
            <person name="O'Malley M.A."/>
            <person name="Stajich J.E."/>
            <person name="Spatafora J.W."/>
            <person name="Visel A."/>
            <person name="Grigoriev I.V."/>
        </authorList>
    </citation>
    <scope>NUCLEOTIDE SEQUENCE [LARGE SCALE GENOMIC DNA]</scope>
    <source>
        <strain evidence="2 3">NRRL 1336</strain>
    </source>
</reference>
<keyword evidence="1" id="KW-0812">Transmembrane</keyword>
<evidence type="ECO:0000256" key="1">
    <source>
        <dbReference type="SAM" id="Phobius"/>
    </source>
</evidence>
<evidence type="ECO:0000313" key="3">
    <source>
        <dbReference type="Proteomes" id="UP000193560"/>
    </source>
</evidence>
<feature type="transmembrane region" description="Helical" evidence="1">
    <location>
        <begin position="52"/>
        <end position="72"/>
    </location>
</feature>
<protein>
    <submittedName>
        <fullName evidence="2">Uncharacterized protein</fullName>
    </submittedName>
</protein>
<feature type="transmembrane region" description="Helical" evidence="1">
    <location>
        <begin position="12"/>
        <end position="32"/>
    </location>
</feature>
<dbReference type="AlphaFoldDB" id="A0A1X2IKB2"/>
<gene>
    <name evidence="2" type="ORF">BCR42DRAFT_437305</name>
</gene>
<dbReference type="Proteomes" id="UP000193560">
    <property type="component" value="Unassembled WGS sequence"/>
</dbReference>
<keyword evidence="1" id="KW-0472">Membrane</keyword>
<proteinExistence type="predicted"/>